<protein>
    <submittedName>
        <fullName evidence="2">Uncharacterized protein</fullName>
    </submittedName>
</protein>
<keyword evidence="1" id="KW-1133">Transmembrane helix</keyword>
<keyword evidence="1" id="KW-0812">Transmembrane</keyword>
<dbReference type="RefSeq" id="WP_013740478.1">
    <property type="nucleotide sequence ID" value="NC_015437.1"/>
</dbReference>
<sequence length="204" mass="23706">MELSEYTFRLMLLFLPGIIAFIIIDNLTIHKETKLHHWVIYSFLLGFASYFPWTLLCEVHAVVYGGNSFSKFLSLLVNYDATINFYEVFIATMFSVVLGLCITKIINRRLLFKAASVLRVSDKFPEVDAWVNCLACYNPVWVRVRDIEHNRIYQGRLASTSDPTERDGIVLEETVIYNEQGMKLYQVPVVYIPKKMEDVIIEFI</sequence>
<gene>
    <name evidence="2" type="ordered locus">Selsp_0066</name>
</gene>
<keyword evidence="3" id="KW-1185">Reference proteome</keyword>
<keyword evidence="1" id="KW-0472">Membrane</keyword>
<proteinExistence type="predicted"/>
<feature type="transmembrane region" description="Helical" evidence="1">
    <location>
        <begin position="6"/>
        <end position="27"/>
    </location>
</feature>
<dbReference type="OrthoDB" id="340214at2"/>
<feature type="transmembrane region" description="Helical" evidence="1">
    <location>
        <begin position="83"/>
        <end position="103"/>
    </location>
</feature>
<evidence type="ECO:0000313" key="2">
    <source>
        <dbReference type="EMBL" id="AEB99046.1"/>
    </source>
</evidence>
<dbReference type="EMBL" id="CP002637">
    <property type="protein sequence ID" value="AEB99046.1"/>
    <property type="molecule type" value="Genomic_DNA"/>
</dbReference>
<accession>F4EXB0</accession>
<reference evidence="2 3" key="1">
    <citation type="submission" date="2011-04" db="EMBL/GenBank/DDBJ databases">
        <title>The complete genome of Selenomonas sputigena DSM 20758.</title>
        <authorList>
            <consortium name="US DOE Joint Genome Institute (JGI-PGF)"/>
            <person name="Lucas S."/>
            <person name="Copeland A."/>
            <person name="Lapidus A."/>
            <person name="Bruce D."/>
            <person name="Goodwin L."/>
            <person name="Pitluck S."/>
            <person name="Peters L."/>
            <person name="Kyrpides N."/>
            <person name="Mavromatis K."/>
            <person name="Ivanova N."/>
            <person name="Ovchinnikova G."/>
            <person name="Teshima H."/>
            <person name="Detter J.C."/>
            <person name="Tapia R."/>
            <person name="Han C."/>
            <person name="Land M."/>
            <person name="Hauser L."/>
            <person name="Markowitz V."/>
            <person name="Cheng J.-F."/>
            <person name="Hugenholtz P."/>
            <person name="Woyke T."/>
            <person name="Wu D."/>
            <person name="Gronow S."/>
            <person name="Wellnitz S."/>
            <person name="Schneider S."/>
            <person name="Klenk H.-P."/>
            <person name="Eisen J.A."/>
        </authorList>
    </citation>
    <scope>NUCLEOTIDE SEQUENCE [LARGE SCALE GENOMIC DNA]</scope>
    <source>
        <strain evidence="3">ATCC 35185 / DSM 20758 / VPI D19B-28</strain>
    </source>
</reference>
<evidence type="ECO:0000256" key="1">
    <source>
        <dbReference type="SAM" id="Phobius"/>
    </source>
</evidence>
<evidence type="ECO:0000313" key="3">
    <source>
        <dbReference type="Proteomes" id="UP000011124"/>
    </source>
</evidence>
<dbReference type="HOGENOM" id="CLU_103739_0_0_9"/>
<dbReference type="KEGG" id="ssg:Selsp_0066"/>
<feature type="transmembrane region" description="Helical" evidence="1">
    <location>
        <begin position="39"/>
        <end position="63"/>
    </location>
</feature>
<dbReference type="AlphaFoldDB" id="F4EXB0"/>
<dbReference type="Proteomes" id="UP000011124">
    <property type="component" value="Chromosome"/>
</dbReference>
<name>F4EXB0_SELS3</name>
<organism evidence="2 3">
    <name type="scientific">Selenomonas sputigena (strain ATCC 35185 / DSM 20758 / CCUG 44933 / VPI D19B-28)</name>
    <dbReference type="NCBI Taxonomy" id="546271"/>
    <lineage>
        <taxon>Bacteria</taxon>
        <taxon>Bacillati</taxon>
        <taxon>Bacillota</taxon>
        <taxon>Negativicutes</taxon>
        <taxon>Selenomonadales</taxon>
        <taxon>Selenomonadaceae</taxon>
        <taxon>Selenomonas</taxon>
    </lineage>
</organism>